<protein>
    <recommendedName>
        <fullName evidence="6">DUF615 domain-containing protein</fullName>
    </recommendedName>
</protein>
<dbReference type="Pfam" id="PF04751">
    <property type="entry name" value="DarP"/>
    <property type="match status" value="1"/>
</dbReference>
<name>A0A0F9SEC0_9ZZZZ</name>
<evidence type="ECO:0000313" key="5">
    <source>
        <dbReference type="EMBL" id="KKN65359.1"/>
    </source>
</evidence>
<dbReference type="GO" id="GO:0019843">
    <property type="term" value="F:rRNA binding"/>
    <property type="evidence" value="ECO:0007669"/>
    <property type="project" value="UniProtKB-KW"/>
</dbReference>
<organism evidence="5">
    <name type="scientific">marine sediment metagenome</name>
    <dbReference type="NCBI Taxonomy" id="412755"/>
    <lineage>
        <taxon>unclassified sequences</taxon>
        <taxon>metagenomes</taxon>
        <taxon>ecological metagenomes</taxon>
    </lineage>
</organism>
<dbReference type="PIRSF" id="PIRSF016183">
    <property type="entry name" value="UCP016183"/>
    <property type="match status" value="1"/>
</dbReference>
<proteinExistence type="inferred from homology"/>
<evidence type="ECO:0000256" key="4">
    <source>
        <dbReference type="ARBA" id="ARBA00022884"/>
    </source>
</evidence>
<accession>A0A0F9SEC0</accession>
<gene>
    <name evidence="5" type="ORF">LCGC14_0482270</name>
</gene>
<dbReference type="EMBL" id="LAZR01000526">
    <property type="protein sequence ID" value="KKN65359.1"/>
    <property type="molecule type" value="Genomic_DNA"/>
</dbReference>
<keyword evidence="1" id="KW-0963">Cytoplasm</keyword>
<dbReference type="GO" id="GO:0005829">
    <property type="term" value="C:cytosol"/>
    <property type="evidence" value="ECO:0007669"/>
    <property type="project" value="TreeGrafter"/>
</dbReference>
<comment type="caution">
    <text evidence="5">The sequence shown here is derived from an EMBL/GenBank/DDBJ whole genome shotgun (WGS) entry which is preliminary data.</text>
</comment>
<dbReference type="GO" id="GO:0042254">
    <property type="term" value="P:ribosome biogenesis"/>
    <property type="evidence" value="ECO:0007669"/>
    <property type="project" value="UniProtKB-KW"/>
</dbReference>
<dbReference type="InterPro" id="IPR023153">
    <property type="entry name" value="DarP_sf"/>
</dbReference>
<dbReference type="NCBIfam" id="NF003593">
    <property type="entry name" value="PRK05255.1-1"/>
    <property type="match status" value="1"/>
</dbReference>
<reference evidence="5" key="1">
    <citation type="journal article" date="2015" name="Nature">
        <title>Complex archaea that bridge the gap between prokaryotes and eukaryotes.</title>
        <authorList>
            <person name="Spang A."/>
            <person name="Saw J.H."/>
            <person name="Jorgensen S.L."/>
            <person name="Zaremba-Niedzwiedzka K."/>
            <person name="Martijn J."/>
            <person name="Lind A.E."/>
            <person name="van Eijk R."/>
            <person name="Schleper C."/>
            <person name="Guy L."/>
            <person name="Ettema T.J."/>
        </authorList>
    </citation>
    <scope>NUCLEOTIDE SEQUENCE</scope>
</reference>
<dbReference type="Gene3D" id="1.10.60.30">
    <property type="entry name" value="PSPTO4464-like domains"/>
    <property type="match status" value="2"/>
</dbReference>
<evidence type="ECO:0000256" key="2">
    <source>
        <dbReference type="ARBA" id="ARBA00022517"/>
    </source>
</evidence>
<dbReference type="SUPFAM" id="SSF158710">
    <property type="entry name" value="PSPTO4464-like"/>
    <property type="match status" value="1"/>
</dbReference>
<evidence type="ECO:0000256" key="3">
    <source>
        <dbReference type="ARBA" id="ARBA00022730"/>
    </source>
</evidence>
<dbReference type="InterPro" id="IPR006839">
    <property type="entry name" value="DarP"/>
</dbReference>
<dbReference type="PANTHER" id="PTHR38101:SF1">
    <property type="entry name" value="UPF0307 PROTEIN YJGA"/>
    <property type="match status" value="1"/>
</dbReference>
<dbReference type="HAMAP" id="MF_00765">
    <property type="entry name" value="DarP"/>
    <property type="match status" value="1"/>
</dbReference>
<keyword evidence="2" id="KW-0690">Ribosome biogenesis</keyword>
<keyword evidence="4" id="KW-0694">RNA-binding</keyword>
<dbReference type="AlphaFoldDB" id="A0A0F9SEC0"/>
<dbReference type="PANTHER" id="PTHR38101">
    <property type="entry name" value="UPF0307 PROTEIN YJGA"/>
    <property type="match status" value="1"/>
</dbReference>
<sequence>MAKKKGKPAEIEEEIEYVSRTELKREAQEFHQLGTEIAKMGKKQRERLPLNDDLKEAMVVADKISNKSDAYRRHLNYIAKTLRTVENIDDIKAIIDVMLNKNNQAEVLVKKIEQLRSDLIEQGDDLINETIEQFPSLDRQQMRQLVRNAAKEAKAEKPGKGYKELFQYLKDAHTITY</sequence>
<evidence type="ECO:0008006" key="6">
    <source>
        <dbReference type="Google" id="ProtNLM"/>
    </source>
</evidence>
<evidence type="ECO:0000256" key="1">
    <source>
        <dbReference type="ARBA" id="ARBA00022490"/>
    </source>
</evidence>
<keyword evidence="3" id="KW-0699">rRNA-binding</keyword>
<dbReference type="CDD" id="cd16331">
    <property type="entry name" value="YjgA-like"/>
    <property type="match status" value="1"/>
</dbReference>